<dbReference type="Pfam" id="PF00392">
    <property type="entry name" value="GntR"/>
    <property type="match status" value="1"/>
</dbReference>
<dbReference type="InterPro" id="IPR036390">
    <property type="entry name" value="WH_DNA-bd_sf"/>
</dbReference>
<dbReference type="SMART" id="SM00345">
    <property type="entry name" value="HTH_GNTR"/>
    <property type="match status" value="1"/>
</dbReference>
<dbReference type="InterPro" id="IPR000524">
    <property type="entry name" value="Tscrpt_reg_HTH_GntR"/>
</dbReference>
<dbReference type="PANTHER" id="PTHR38445">
    <property type="entry name" value="HTH-TYPE TRANSCRIPTIONAL REPRESSOR YTRA"/>
    <property type="match status" value="1"/>
</dbReference>
<accession>A0ABY5NKA2</accession>
<feature type="domain" description="HTH gntR-type" evidence="4">
    <location>
        <begin position="11"/>
        <end position="79"/>
    </location>
</feature>
<evidence type="ECO:0000313" key="6">
    <source>
        <dbReference type="Proteomes" id="UP001054811"/>
    </source>
</evidence>
<gene>
    <name evidence="5" type="ORF">L2X98_19980</name>
</gene>
<dbReference type="SUPFAM" id="SSF46785">
    <property type="entry name" value="Winged helix' DNA-binding domain"/>
    <property type="match status" value="1"/>
</dbReference>
<keyword evidence="2" id="KW-0238">DNA-binding</keyword>
<dbReference type="Gene3D" id="1.10.10.10">
    <property type="entry name" value="Winged helix-like DNA-binding domain superfamily/Winged helix DNA-binding domain"/>
    <property type="match status" value="1"/>
</dbReference>
<keyword evidence="1" id="KW-0805">Transcription regulation</keyword>
<keyword evidence="3" id="KW-0804">Transcription</keyword>
<evidence type="ECO:0000256" key="2">
    <source>
        <dbReference type="ARBA" id="ARBA00023125"/>
    </source>
</evidence>
<protein>
    <submittedName>
        <fullName evidence="5">GntR family transcriptional regulator</fullName>
    </submittedName>
</protein>
<evidence type="ECO:0000313" key="5">
    <source>
        <dbReference type="EMBL" id="UUT35590.1"/>
    </source>
</evidence>
<reference evidence="5" key="1">
    <citation type="submission" date="2022-01" db="EMBL/GenBank/DDBJ databases">
        <title>Microbacterium eymi and Microbacterium rhizovicinus sp. nov., isolated from the rhizospheric soil of Elymus tsukushiensis, a plant native to the Dokdo Islands, Republic of Korea.</title>
        <authorList>
            <person name="Hwang Y.J."/>
        </authorList>
    </citation>
    <scope>NUCLEOTIDE SEQUENCE</scope>
    <source>
        <strain evidence="5">KUDC0405</strain>
    </source>
</reference>
<dbReference type="InterPro" id="IPR036388">
    <property type="entry name" value="WH-like_DNA-bd_sf"/>
</dbReference>
<dbReference type="PROSITE" id="PS50949">
    <property type="entry name" value="HTH_GNTR"/>
    <property type="match status" value="1"/>
</dbReference>
<sequence>MLIRIDPASDAALFDQVAASVRAEIAAGRLRAGDRLPAAREVAASLRVNVHTVLRAYQLLRDEGLVDIRRGRGVLVTDAAAPLAELADDIRALVVRGVALGLSPTTLAALVKETRL</sequence>
<dbReference type="CDD" id="cd07377">
    <property type="entry name" value="WHTH_GntR"/>
    <property type="match status" value="1"/>
</dbReference>
<proteinExistence type="predicted"/>
<evidence type="ECO:0000256" key="1">
    <source>
        <dbReference type="ARBA" id="ARBA00023015"/>
    </source>
</evidence>
<organism evidence="5 6">
    <name type="scientific">Microbacterium elymi</name>
    <dbReference type="NCBI Taxonomy" id="2909587"/>
    <lineage>
        <taxon>Bacteria</taxon>
        <taxon>Bacillati</taxon>
        <taxon>Actinomycetota</taxon>
        <taxon>Actinomycetes</taxon>
        <taxon>Micrococcales</taxon>
        <taxon>Microbacteriaceae</taxon>
        <taxon>Microbacterium</taxon>
    </lineage>
</organism>
<evidence type="ECO:0000259" key="4">
    <source>
        <dbReference type="PROSITE" id="PS50949"/>
    </source>
</evidence>
<dbReference type="RefSeq" id="WP_259612199.1">
    <property type="nucleotide sequence ID" value="NZ_CP091139.2"/>
</dbReference>
<dbReference type="EMBL" id="CP091139">
    <property type="protein sequence ID" value="UUT35590.1"/>
    <property type="molecule type" value="Genomic_DNA"/>
</dbReference>
<dbReference type="PANTHER" id="PTHR38445:SF7">
    <property type="entry name" value="GNTR-FAMILY TRANSCRIPTIONAL REGULATOR"/>
    <property type="match status" value="1"/>
</dbReference>
<name>A0ABY5NKA2_9MICO</name>
<evidence type="ECO:0000256" key="3">
    <source>
        <dbReference type="ARBA" id="ARBA00023163"/>
    </source>
</evidence>
<dbReference type="Proteomes" id="UP001054811">
    <property type="component" value="Chromosome"/>
</dbReference>
<keyword evidence="6" id="KW-1185">Reference proteome</keyword>